<dbReference type="AlphaFoldDB" id="A0A238KVL9"/>
<keyword evidence="2" id="KW-1185">Reference proteome</keyword>
<dbReference type="GO" id="GO:0030494">
    <property type="term" value="P:bacteriochlorophyll biosynthetic process"/>
    <property type="evidence" value="ECO:0007669"/>
    <property type="project" value="InterPro"/>
</dbReference>
<proteinExistence type="predicted"/>
<evidence type="ECO:0000313" key="2">
    <source>
        <dbReference type="Proteomes" id="UP000207598"/>
    </source>
</evidence>
<dbReference type="EMBL" id="FXYF01000010">
    <property type="protein sequence ID" value="SMX46893.1"/>
    <property type="molecule type" value="Genomic_DNA"/>
</dbReference>
<organism evidence="1 2">
    <name type="scientific">Maliponia aquimaris</name>
    <dbReference type="NCBI Taxonomy" id="1673631"/>
    <lineage>
        <taxon>Bacteria</taxon>
        <taxon>Pseudomonadati</taxon>
        <taxon>Pseudomonadota</taxon>
        <taxon>Alphaproteobacteria</taxon>
        <taxon>Rhodobacterales</taxon>
        <taxon>Paracoccaceae</taxon>
        <taxon>Maliponia</taxon>
    </lineage>
</organism>
<protein>
    <recommendedName>
        <fullName evidence="3">Bacteriochlorophyll 4-vinyl reductase</fullName>
    </recommendedName>
</protein>
<gene>
    <name evidence="1" type="ORF">MAA8898_03552</name>
</gene>
<evidence type="ECO:0000313" key="1">
    <source>
        <dbReference type="EMBL" id="SMX46893.1"/>
    </source>
</evidence>
<dbReference type="OrthoDB" id="2080515at2"/>
<accession>A0A238KVL9</accession>
<dbReference type="GO" id="GO:0015979">
    <property type="term" value="P:photosynthesis"/>
    <property type="evidence" value="ECO:0007669"/>
    <property type="project" value="InterPro"/>
</dbReference>
<dbReference type="InterPro" id="IPR010249">
    <property type="entry name" value="BchJ"/>
</dbReference>
<reference evidence="1 2" key="1">
    <citation type="submission" date="2017-05" db="EMBL/GenBank/DDBJ databases">
        <authorList>
            <person name="Song R."/>
            <person name="Chenine A.L."/>
            <person name="Ruprecht R.M."/>
        </authorList>
    </citation>
    <scope>NUCLEOTIDE SEQUENCE [LARGE SCALE GENOMIC DNA]</scope>
    <source>
        <strain evidence="1 2">CECT 8898</strain>
    </source>
</reference>
<evidence type="ECO:0008006" key="3">
    <source>
        <dbReference type="Google" id="ProtNLM"/>
    </source>
</evidence>
<dbReference type="NCBIfam" id="TIGR02019">
    <property type="entry name" value="BchJ"/>
    <property type="match status" value="1"/>
</dbReference>
<sequence length="187" mass="20000">MPRDLSGEGGARIGPNAILQLVPVLDEEIGVPARMALMAGIGVAVPSGDRMIPEAPAMLLHGEVRARCGARAAGVLARAGRRTGHYILTHRIPDLAQAVLRALPRRLAARMLSRAIAKHAWTFAGSASFHVDGPWRFRITGQPDLSDPARAAWHAAVFETLYRALVHPAARCRATALPDGSLFDLSL</sequence>
<dbReference type="Proteomes" id="UP000207598">
    <property type="component" value="Unassembled WGS sequence"/>
</dbReference>
<name>A0A238KVL9_9RHOB</name>
<dbReference type="RefSeq" id="WP_094022326.1">
    <property type="nucleotide sequence ID" value="NZ_FXYF01000010.1"/>
</dbReference>